<protein>
    <submittedName>
        <fullName evidence="3">Uncharacterized protein</fullName>
    </submittedName>
</protein>
<name>A0A914XPS4_9BILA</name>
<feature type="signal peptide" evidence="1">
    <location>
        <begin position="1"/>
        <end position="19"/>
    </location>
</feature>
<accession>A0A914XPS4</accession>
<dbReference type="Proteomes" id="UP000887566">
    <property type="component" value="Unplaced"/>
</dbReference>
<evidence type="ECO:0000313" key="2">
    <source>
        <dbReference type="Proteomes" id="UP000887566"/>
    </source>
</evidence>
<dbReference type="WBParaSite" id="PSAMB.scaffold940size38362.g9980.t1">
    <property type="protein sequence ID" value="PSAMB.scaffold940size38362.g9980.t1"/>
    <property type="gene ID" value="PSAMB.scaffold940size38362.g9980"/>
</dbReference>
<reference evidence="3" key="1">
    <citation type="submission" date="2022-11" db="UniProtKB">
        <authorList>
            <consortium name="WormBaseParasite"/>
        </authorList>
    </citation>
    <scope>IDENTIFICATION</scope>
</reference>
<evidence type="ECO:0000313" key="3">
    <source>
        <dbReference type="WBParaSite" id="PSAMB.scaffold940size38362.g9980.t1"/>
    </source>
</evidence>
<organism evidence="2 3">
    <name type="scientific">Plectus sambesii</name>
    <dbReference type="NCBI Taxonomy" id="2011161"/>
    <lineage>
        <taxon>Eukaryota</taxon>
        <taxon>Metazoa</taxon>
        <taxon>Ecdysozoa</taxon>
        <taxon>Nematoda</taxon>
        <taxon>Chromadorea</taxon>
        <taxon>Plectida</taxon>
        <taxon>Plectina</taxon>
        <taxon>Plectoidea</taxon>
        <taxon>Plectidae</taxon>
        <taxon>Plectus</taxon>
    </lineage>
</organism>
<evidence type="ECO:0000256" key="1">
    <source>
        <dbReference type="SAM" id="SignalP"/>
    </source>
</evidence>
<keyword evidence="1" id="KW-0732">Signal</keyword>
<proteinExistence type="predicted"/>
<feature type="chain" id="PRO_5037317839" evidence="1">
    <location>
        <begin position="20"/>
        <end position="1725"/>
    </location>
</feature>
<sequence>MRLIWLVASLLILATFHDGIFVRGKQKRQRRQAACSTALASALNPFYRYDLPSTNPLIPGLHDKYDTALGLSAVPLGYNYDTTHGCVLTTNDDCDCSLVQLHVYYKYDTFWNTKNYITTMTTDPLSWNYTEDANQSLWCVSASSTIGTCGATILLQRYYNMIDVDHTLGAQLDTTLTAKGYTTDFLIPNAVYQCYVWDISMCSTTATTSTTSDCTTNLTAFYRYDLPTTDASALGLHDKYDTALSLSEVPAGYNYDTVHGCVLTSNVGCSCTLVQLHVYYKYDTFWKVKNYITTIGTDPLTWGYTEDTTQSLWCVPATSTSGTCGATVLIQRYYNMLDLDHALGVQLDTTLTLKGYGLDFPFMGGSQCYVWDLSTCTVTSPSPSPSPVSTGTATSTTTDCTTYLTAFYRYNLPTTDALTPGLHDKYDTALSLSEVPAGYNYDTVHGCILTNNAGCSCTLTQLHVFYKYDTFWKVKNYITTIGTDPLTWGYTEDTTQSLWCVPATSTSGTCGATVLIQRYYNLLDLDHALGVQLDTTLTLKGYGLDLPFMGGDQCYVWDLSMCSTAATTSVTSDCTSYLTAFYRYDLPTTGARGLHDKYDTALSLSEVPSGYAYDTVHGCVLKNNVGCSCTLTQLHVFYKYDTFWNVKNYITTIGTDPLTWGYMEDTTQNLWCVPATSTSGTCGATVLLQRYYNLLDTDHALGVQLDTTLTLNGYGLDLPFMGGSQCYVWDISMCSTVATTSTSSDCTSHLSAFYRYDLPTTNLLLPGLHDKYDTVLGLTAIPSGYNYDTVHGCVLTTNVGCNCALVQLHVYYIDTNPNVKNYITSVTTDPLTWGYKEDTSQTMWCVPASSPSGTCQATILLQRYHNLMDTDHALGVQLDPELTLANGYTTDFMVPTAVDQCYVWDSSFCDVTSPSPTASTSATVTSVNECTAYLSPFYRYDSPTPNPSEPGLHDKYDTTLSLVEIPSDYSYDTIHGCVLTNNECSCPLVQLHVYFMNDTINNIRNHLTTIRTDPLMYNFVEDTTQSLWCVPVTSPSGTCGATRLLQRYYNQYDVDHALGVQDDPTLTSNSYVVDWYGGIDQCYIWDSSQCSVTTYSPSPSSTTINTATTTFSASSCTTYLSAFYRYDLPSTSSLMPGLHDKYDTTQSLAVVPLGYNYDTTHGCVLTKNDGCNCSLVQLHTYYKYDTLFNVKNHITTITTDPLNWGYTEDTTESLWCVPATSTSGTCGATVLLQRYYNAIDIDHALGVQSDTTLSGYSIDMLGGVNQCYIWDTSMCQTTCSVHTGLRLDLIRYENSAWGLLKDSYISTIAPDSSYTAKINLGQIAADNEGCPEAVKLNFYVKNDVLLGIITMLTDHFATIDPIPLGYTLDSMNSNLYCVPVNAANKCGAIVPLYRFFSLLNWDHSYSTASTDVAGLKANGYITEYNDLPECYIWASNTPYTCSYWHNYDNDYHSHFHNHEYGYYSYWHNTHSNCNSHRYDYYNHFLNHGYNYHSHRYNDDSNCNSYWHNNRHDYYTHGYNPYSNCHSYWHNYRYDYYNHFLNHGYDYHSHSYQYNYRHNYYSHWHYNDFNCHSHKHNYGYNYYNTGNNYHNTGYDYYNSGYDYHNYGYDHDNTGYDKHNYGNDYHNTGYHKYNYGYDYHNYGYDHNNTGFDYYNPGYDYNNTGYDYHNDSYDKHNHRNNYNYHYGLSFASISNCAMRSSSGSDRDQFATITVIPGIAGRQEQRQNG</sequence>
<keyword evidence="2" id="KW-1185">Reference proteome</keyword>